<dbReference type="AlphaFoldDB" id="F0W448"/>
<protein>
    <submittedName>
        <fullName evidence="3">AlNc14C16G1731 protein</fullName>
    </submittedName>
    <submittedName>
        <fullName evidence="4">AlNc14C528G12055 protein</fullName>
    </submittedName>
</protein>
<accession>F0W448</accession>
<keyword evidence="2" id="KW-0472">Membrane</keyword>
<evidence type="ECO:0000313" key="3">
    <source>
        <dbReference type="EMBL" id="CCA15846.1"/>
    </source>
</evidence>
<evidence type="ECO:0000256" key="1">
    <source>
        <dbReference type="SAM" id="MobiDB-lite"/>
    </source>
</evidence>
<feature type="region of interest" description="Disordered" evidence="1">
    <location>
        <begin position="1"/>
        <end position="33"/>
    </location>
</feature>
<feature type="compositionally biased region" description="Basic and acidic residues" evidence="1">
    <location>
        <begin position="1"/>
        <end position="27"/>
    </location>
</feature>
<evidence type="ECO:0000256" key="2">
    <source>
        <dbReference type="SAM" id="Phobius"/>
    </source>
</evidence>
<reference evidence="3" key="2">
    <citation type="submission" date="2011-02" db="EMBL/GenBank/DDBJ databases">
        <authorList>
            <person name="MacLean D."/>
        </authorList>
    </citation>
    <scope>NUCLEOTIDE SEQUENCE</scope>
</reference>
<evidence type="ECO:0000313" key="4">
    <source>
        <dbReference type="EMBL" id="CCA27410.1"/>
    </source>
</evidence>
<feature type="region of interest" description="Disordered" evidence="1">
    <location>
        <begin position="122"/>
        <end position="154"/>
    </location>
</feature>
<dbReference type="EMBL" id="FR824560">
    <property type="protein sequence ID" value="CCA27410.1"/>
    <property type="molecule type" value="Genomic_DNA"/>
</dbReference>
<gene>
    <name evidence="3" type="primary">AlNc14C16G1731</name>
    <name evidence="4" type="synonym">AlNc14C528G12055</name>
    <name evidence="3" type="ORF">ALNC14_019890</name>
    <name evidence="4" type="ORF">ALNC14_135540</name>
</gene>
<dbReference type="EMBL" id="FR824061">
    <property type="protein sequence ID" value="CCA15846.1"/>
    <property type="molecule type" value="Genomic_DNA"/>
</dbReference>
<keyword evidence="2" id="KW-0812">Transmembrane</keyword>
<feature type="region of interest" description="Disordered" evidence="1">
    <location>
        <begin position="297"/>
        <end position="323"/>
    </location>
</feature>
<name>F0W448_9STRA</name>
<feature type="region of interest" description="Disordered" evidence="1">
    <location>
        <begin position="696"/>
        <end position="717"/>
    </location>
</feature>
<feature type="compositionally biased region" description="Polar residues" evidence="1">
    <location>
        <begin position="136"/>
        <end position="149"/>
    </location>
</feature>
<dbReference type="HOGENOM" id="CLU_331884_0_0_1"/>
<feature type="compositionally biased region" description="Low complexity" evidence="1">
    <location>
        <begin position="122"/>
        <end position="135"/>
    </location>
</feature>
<feature type="compositionally biased region" description="Basic and acidic residues" evidence="1">
    <location>
        <begin position="297"/>
        <end position="322"/>
    </location>
</feature>
<sequence>MSEGEKDGERRNGLASTRKERNERRNEFNQARARTSRIPVPSIHPRKLHRNNLTHDLPSTIHNNNMNESADAFPLEYEGELKKTCEEYCMRCKISNLDGENAEASNNQMDLECEIPIMEVGSNSSCTSSGSRTVSPLTVSNRTNSSYQSRQRRTRERLHQLAQSNQHLEQDGVSNVLLEAHQVADTRWAFNDSHSPFELQSRRAGQHHDFIYGLNQSSEDLWRDDFDYNNSDDLNSHDDDGFSEKRADSVEYLEKSDESDQSFFREPDVTFHLEKEATTKIQEGIIYSTEVTAEHAELYSGDESRECRPKRDENRPCERSDEQTIDYTYSLPAEMDSDSNENSGTFWDEIDVESAIDEGCPTDEIPKDSSGTSMAPLSHSKESVQTLARKARSMFNQRKVLAYGTFAFLALFTCFIILTEEGCTIKRYVSARTLNMTRQWMKWSRSTAFREVFSSENMQSIRAYLGEFLHALYAALDLFYSVLYRLYAAFELGMHEVIDYLTTLFHKIDNELNVFVMTFVERVMQSISSWFDPGHDPGEHFVANVSSQTRRIHQNATRVDDTSYSDYIWISKETEKIKLRRIQLENVLEAVLVETQTVLKQSCNDTKSASHEVMKQLKTNGYHTSVFSMLRELSEYEDIVSTHTSLLQNEIDIIRSRQRDRERSYEHSAASTYAQQQQCFGLETFRDLLGKIQGMNDESSINPSTDDRELHRNGETAEPQYKEHANMGFSTDSRGSIKNEGQRLAPAISSEENFSSESFLASHMTMKTLRRVSAFSLFTFSVFFFFYLRHRQSLSRKRQALHPKRWQKRMSDSAILRSADDDVLEFIPARAPVHPAEKPLSMSTHVRRSHRIATAQHARYSAP</sequence>
<feature type="transmembrane region" description="Helical" evidence="2">
    <location>
        <begin position="772"/>
        <end position="788"/>
    </location>
</feature>
<proteinExistence type="predicted"/>
<reference evidence="3" key="1">
    <citation type="journal article" date="2011" name="PLoS Biol.">
        <title>Gene gain and loss during evolution of obligate parasitism in the white rust pathogen of Arabidopsis thaliana.</title>
        <authorList>
            <person name="Kemen E."/>
            <person name="Gardiner A."/>
            <person name="Schultz-Larsen T."/>
            <person name="Kemen A.C."/>
            <person name="Balmuth A.L."/>
            <person name="Robert-Seilaniantz A."/>
            <person name="Bailey K."/>
            <person name="Holub E."/>
            <person name="Studholme D.J."/>
            <person name="Maclean D."/>
            <person name="Jones J.D."/>
        </authorList>
    </citation>
    <scope>NUCLEOTIDE SEQUENCE</scope>
</reference>
<organism evidence="3">
    <name type="scientific">Albugo laibachii Nc14</name>
    <dbReference type="NCBI Taxonomy" id="890382"/>
    <lineage>
        <taxon>Eukaryota</taxon>
        <taxon>Sar</taxon>
        <taxon>Stramenopiles</taxon>
        <taxon>Oomycota</taxon>
        <taxon>Peronosporomycetes</taxon>
        <taxon>Albuginales</taxon>
        <taxon>Albuginaceae</taxon>
        <taxon>Albugo</taxon>
    </lineage>
</organism>
<feature type="transmembrane region" description="Helical" evidence="2">
    <location>
        <begin position="400"/>
        <end position="418"/>
    </location>
</feature>
<keyword evidence="2" id="KW-1133">Transmembrane helix</keyword>
<feature type="compositionally biased region" description="Basic and acidic residues" evidence="1">
    <location>
        <begin position="705"/>
        <end position="717"/>
    </location>
</feature>